<dbReference type="EMBL" id="JADEWZ010000003">
    <property type="protein sequence ID" value="MBE9114826.1"/>
    <property type="molecule type" value="Genomic_DNA"/>
</dbReference>
<proteinExistence type="predicted"/>
<keyword evidence="1" id="KW-0812">Transmembrane</keyword>
<dbReference type="RefSeq" id="WP_194027913.1">
    <property type="nucleotide sequence ID" value="NZ_JADEWZ010000003.1"/>
</dbReference>
<gene>
    <name evidence="2" type="ORF">IQ249_02845</name>
</gene>
<reference evidence="2" key="1">
    <citation type="submission" date="2020-10" db="EMBL/GenBank/DDBJ databases">
        <authorList>
            <person name="Castelo-Branco R."/>
            <person name="Eusebio N."/>
            <person name="Adriana R."/>
            <person name="Vieira A."/>
            <person name="Brugerolle De Fraissinette N."/>
            <person name="Rezende De Castro R."/>
            <person name="Schneider M.P."/>
            <person name="Vasconcelos V."/>
            <person name="Leao P.N."/>
        </authorList>
    </citation>
    <scope>NUCLEOTIDE SEQUENCE</scope>
    <source>
        <strain evidence="2">LEGE 07157</strain>
    </source>
</reference>
<evidence type="ECO:0000313" key="3">
    <source>
        <dbReference type="Proteomes" id="UP000654482"/>
    </source>
</evidence>
<keyword evidence="3" id="KW-1185">Reference proteome</keyword>
<protein>
    <submittedName>
        <fullName evidence="2">Uncharacterized protein</fullName>
    </submittedName>
</protein>
<keyword evidence="1" id="KW-1133">Transmembrane helix</keyword>
<keyword evidence="1" id="KW-0472">Membrane</keyword>
<comment type="caution">
    <text evidence="2">The sequence shown here is derived from an EMBL/GenBank/DDBJ whole genome shotgun (WGS) entry which is preliminary data.</text>
</comment>
<organism evidence="2 3">
    <name type="scientific">Lusitaniella coriacea LEGE 07157</name>
    <dbReference type="NCBI Taxonomy" id="945747"/>
    <lineage>
        <taxon>Bacteria</taxon>
        <taxon>Bacillati</taxon>
        <taxon>Cyanobacteriota</taxon>
        <taxon>Cyanophyceae</taxon>
        <taxon>Spirulinales</taxon>
        <taxon>Lusitaniellaceae</taxon>
        <taxon>Lusitaniella</taxon>
    </lineage>
</organism>
<accession>A0A8J7B714</accession>
<dbReference type="Proteomes" id="UP000654482">
    <property type="component" value="Unassembled WGS sequence"/>
</dbReference>
<dbReference type="AlphaFoldDB" id="A0A8J7B714"/>
<evidence type="ECO:0000256" key="1">
    <source>
        <dbReference type="SAM" id="Phobius"/>
    </source>
</evidence>
<name>A0A8J7B714_9CYAN</name>
<feature type="transmembrane region" description="Helical" evidence="1">
    <location>
        <begin position="48"/>
        <end position="65"/>
    </location>
</feature>
<sequence length="66" mass="7502">MLTEQSNTLECPQCGKKVLVQENGTKYTCLWCDFNRDLTPVLKTADKTLPFFSVLALMAFVLLFLL</sequence>
<evidence type="ECO:0000313" key="2">
    <source>
        <dbReference type="EMBL" id="MBE9114826.1"/>
    </source>
</evidence>